<proteinExistence type="predicted"/>
<name>A0A8K0R3A6_9PLEO</name>
<keyword evidence="3" id="KW-1185">Reference proteome</keyword>
<feature type="domain" description="AB hydrolase-1" evidence="1">
    <location>
        <begin position="7"/>
        <end position="230"/>
    </location>
</feature>
<dbReference type="EMBL" id="JAGMVJ010000010">
    <property type="protein sequence ID" value="KAH7086717.1"/>
    <property type="molecule type" value="Genomic_DNA"/>
</dbReference>
<evidence type="ECO:0000313" key="3">
    <source>
        <dbReference type="Proteomes" id="UP000813461"/>
    </source>
</evidence>
<dbReference type="InterPro" id="IPR000073">
    <property type="entry name" value="AB_hydrolase_1"/>
</dbReference>
<dbReference type="PANTHER" id="PTHR37017:SF13">
    <property type="entry name" value="AB HYDROLASE-1 DOMAIN-CONTAINING PROTEIN"/>
    <property type="match status" value="1"/>
</dbReference>
<comment type="caution">
    <text evidence="2">The sequence shown here is derived from an EMBL/GenBank/DDBJ whole genome shotgun (WGS) entry which is preliminary data.</text>
</comment>
<organism evidence="2 3">
    <name type="scientific">Paraphoma chrysanthemicola</name>
    <dbReference type="NCBI Taxonomy" id="798071"/>
    <lineage>
        <taxon>Eukaryota</taxon>
        <taxon>Fungi</taxon>
        <taxon>Dikarya</taxon>
        <taxon>Ascomycota</taxon>
        <taxon>Pezizomycotina</taxon>
        <taxon>Dothideomycetes</taxon>
        <taxon>Pleosporomycetidae</taxon>
        <taxon>Pleosporales</taxon>
        <taxon>Pleosporineae</taxon>
        <taxon>Phaeosphaeriaceae</taxon>
        <taxon>Paraphoma</taxon>
    </lineage>
</organism>
<keyword evidence="2" id="KW-0378">Hydrolase</keyword>
<dbReference type="InterPro" id="IPR029058">
    <property type="entry name" value="AB_hydrolase_fold"/>
</dbReference>
<sequence>MPSKPTILLVPGSFCPPTAYTATIAHLRSLGYPAVALRLPSTTKRMPLEPATMSEDADVIKRAAETVIAQGRDVVVVCHSYGGTPTSQGLAGVKVKRIVYLSAIVPRIGESQIKAYSGGEELTMEEVGGYMHIDPVAMSGATCNDLPWEIGYEHTLALQHHSAASFLEPVTAVGYKDVPVTYLLCEDDLIVPPEKQKAFIQVLEEESGNKVQVVNLKAGHCPNWSMPEKLGDVIAAEAERT</sequence>
<accession>A0A8K0R3A6</accession>
<dbReference type="Proteomes" id="UP000813461">
    <property type="component" value="Unassembled WGS sequence"/>
</dbReference>
<evidence type="ECO:0000313" key="2">
    <source>
        <dbReference type="EMBL" id="KAH7086717.1"/>
    </source>
</evidence>
<dbReference type="OrthoDB" id="1263307at2759"/>
<dbReference type="InterPro" id="IPR052897">
    <property type="entry name" value="Sec-Metab_Biosynth_Hydrolase"/>
</dbReference>
<dbReference type="PANTHER" id="PTHR37017">
    <property type="entry name" value="AB HYDROLASE-1 DOMAIN-CONTAINING PROTEIN-RELATED"/>
    <property type="match status" value="1"/>
</dbReference>
<gene>
    <name evidence="2" type="ORF">FB567DRAFT_592588</name>
</gene>
<dbReference type="Gene3D" id="3.40.50.1820">
    <property type="entry name" value="alpha/beta hydrolase"/>
    <property type="match status" value="1"/>
</dbReference>
<dbReference type="GO" id="GO:0016787">
    <property type="term" value="F:hydrolase activity"/>
    <property type="evidence" value="ECO:0007669"/>
    <property type="project" value="UniProtKB-KW"/>
</dbReference>
<reference evidence="2" key="1">
    <citation type="journal article" date="2021" name="Nat. Commun.">
        <title>Genetic determinants of endophytism in the Arabidopsis root mycobiome.</title>
        <authorList>
            <person name="Mesny F."/>
            <person name="Miyauchi S."/>
            <person name="Thiergart T."/>
            <person name="Pickel B."/>
            <person name="Atanasova L."/>
            <person name="Karlsson M."/>
            <person name="Huettel B."/>
            <person name="Barry K.W."/>
            <person name="Haridas S."/>
            <person name="Chen C."/>
            <person name="Bauer D."/>
            <person name="Andreopoulos W."/>
            <person name="Pangilinan J."/>
            <person name="LaButti K."/>
            <person name="Riley R."/>
            <person name="Lipzen A."/>
            <person name="Clum A."/>
            <person name="Drula E."/>
            <person name="Henrissat B."/>
            <person name="Kohler A."/>
            <person name="Grigoriev I.V."/>
            <person name="Martin F.M."/>
            <person name="Hacquard S."/>
        </authorList>
    </citation>
    <scope>NUCLEOTIDE SEQUENCE</scope>
    <source>
        <strain evidence="2">MPI-SDFR-AT-0120</strain>
    </source>
</reference>
<dbReference type="SUPFAM" id="SSF53474">
    <property type="entry name" value="alpha/beta-Hydrolases"/>
    <property type="match status" value="1"/>
</dbReference>
<evidence type="ECO:0000259" key="1">
    <source>
        <dbReference type="Pfam" id="PF12697"/>
    </source>
</evidence>
<dbReference type="AlphaFoldDB" id="A0A8K0R3A6"/>
<protein>
    <submittedName>
        <fullName evidence="2">Alpha/beta hydrolase fold-1</fullName>
    </submittedName>
</protein>
<dbReference type="Pfam" id="PF12697">
    <property type="entry name" value="Abhydrolase_6"/>
    <property type="match status" value="1"/>
</dbReference>